<dbReference type="ExpressionAtlas" id="F4HT06">
    <property type="expression patterns" value="baseline and differential"/>
</dbReference>
<evidence type="ECO:0000313" key="2">
    <source>
        <dbReference type="EMBL" id="AEE31633.1"/>
    </source>
</evidence>
<reference evidence="3" key="2">
    <citation type="journal article" date="2017" name="Plant J.">
        <title>Araport11: a complete reannotation of the Arabidopsis thaliana reference genome.</title>
        <authorList>
            <person name="Cheng C.Y."/>
            <person name="Krishnakumar V."/>
            <person name="Chan A.P."/>
            <person name="Thibaud-Nissen F."/>
            <person name="Schobel S."/>
            <person name="Town C.D."/>
        </authorList>
    </citation>
    <scope>GENOME REANNOTATION</scope>
    <source>
        <strain evidence="3">cv. Columbia</strain>
    </source>
</reference>
<dbReference type="TAIR" id="AT1G33860"/>
<protein>
    <submittedName>
        <fullName evidence="2">Uncharacterized protein</fullName>
    </submittedName>
</protein>
<organism evidence="2 3">
    <name type="scientific">Arabidopsis thaliana</name>
    <name type="common">Mouse-ear cress</name>
    <dbReference type="NCBI Taxonomy" id="3702"/>
    <lineage>
        <taxon>Eukaryota</taxon>
        <taxon>Viridiplantae</taxon>
        <taxon>Streptophyta</taxon>
        <taxon>Embryophyta</taxon>
        <taxon>Tracheophyta</taxon>
        <taxon>Spermatophyta</taxon>
        <taxon>Magnoliopsida</taxon>
        <taxon>eudicotyledons</taxon>
        <taxon>Gunneridae</taxon>
        <taxon>Pentapetalae</taxon>
        <taxon>rosids</taxon>
        <taxon>malvids</taxon>
        <taxon>Brassicales</taxon>
        <taxon>Brassicaceae</taxon>
        <taxon>Camelineae</taxon>
        <taxon>Arabidopsis</taxon>
    </lineage>
</organism>
<keyword evidence="3" id="KW-1185">Reference proteome</keyword>
<dbReference type="AlphaFoldDB" id="F4HT06"/>
<dbReference type="Proteomes" id="UP000006548">
    <property type="component" value="Chromosome 1"/>
</dbReference>
<reference evidence="2 3" key="1">
    <citation type="journal article" date="2000" name="Nature">
        <title>Sequence and analysis of chromosome 1 of the plant Arabidopsis thaliana.</title>
        <authorList>
            <person name="Theologis A."/>
            <person name="Ecker J.R."/>
            <person name="Palm C.J."/>
            <person name="Federspiel N.A."/>
            <person name="Kaul S."/>
            <person name="White O."/>
            <person name="Alonso J."/>
            <person name="Altafi H."/>
            <person name="Araujo R."/>
            <person name="Bowman C.L."/>
            <person name="Brooks S.Y."/>
            <person name="Buehler E."/>
            <person name="Chan A."/>
            <person name="Chao Q."/>
            <person name="Chen H."/>
            <person name="Cheuk R.F."/>
            <person name="Chin C.W."/>
            <person name="Chung M.K."/>
            <person name="Conn L."/>
            <person name="Conway A.B."/>
            <person name="Conway A.R."/>
            <person name="Creasy T.H."/>
            <person name="Dewar K."/>
            <person name="Dunn P."/>
            <person name="Etgu P."/>
            <person name="Feldblyum T.V."/>
            <person name="Feng J."/>
            <person name="Fong B."/>
            <person name="Fujii C.Y."/>
            <person name="Gill J.E."/>
            <person name="Goldsmith A.D."/>
            <person name="Haas B."/>
            <person name="Hansen N.F."/>
            <person name="Hughes B."/>
            <person name="Huizar L."/>
            <person name="Hunter J.L."/>
            <person name="Jenkins J."/>
            <person name="Johnson-Hopson C."/>
            <person name="Khan S."/>
            <person name="Khaykin E."/>
            <person name="Kim C.J."/>
            <person name="Koo H.L."/>
            <person name="Kremenetskaia I."/>
            <person name="Kurtz D.B."/>
            <person name="Kwan A."/>
            <person name="Lam B."/>
            <person name="Langin-Hooper S."/>
            <person name="Lee A."/>
            <person name="Lee J.M."/>
            <person name="Lenz C.A."/>
            <person name="Li J.H."/>
            <person name="Li Y."/>
            <person name="Lin X."/>
            <person name="Liu S.X."/>
            <person name="Liu Z.A."/>
            <person name="Luros J.S."/>
            <person name="Maiti R."/>
            <person name="Marziali A."/>
            <person name="Militscher J."/>
            <person name="Miranda M."/>
            <person name="Nguyen M."/>
            <person name="Nierman W.C."/>
            <person name="Osborne B.I."/>
            <person name="Pai G."/>
            <person name="Peterson J."/>
            <person name="Pham P.K."/>
            <person name="Rizzo M."/>
            <person name="Rooney T."/>
            <person name="Rowley D."/>
            <person name="Sakano H."/>
            <person name="Salzberg S.L."/>
            <person name="Schwartz J.R."/>
            <person name="Shinn P."/>
            <person name="Southwick A.M."/>
            <person name="Sun H."/>
            <person name="Tallon L.J."/>
            <person name="Tambunga G."/>
            <person name="Toriumi M.J."/>
            <person name="Town C.D."/>
            <person name="Utterback T."/>
            <person name="Van Aken S."/>
            <person name="Vaysberg M."/>
            <person name="Vysotskaia V.S."/>
            <person name="Walker M."/>
            <person name="Wu D."/>
            <person name="Yu G."/>
            <person name="Fraser C.M."/>
            <person name="Venter J.C."/>
            <person name="Davis R.W."/>
        </authorList>
    </citation>
    <scope>NUCLEOTIDE SEQUENCE [LARGE SCALE GENOMIC DNA]</scope>
    <source>
        <strain evidence="3">cv. Columbia</strain>
    </source>
</reference>
<proteinExistence type="predicted"/>
<accession>F4HT06</accession>
<name>F4HT06_ARATH</name>
<gene>
    <name evidence="1 2" type="ordered locus">At1g33860</name>
    <name evidence="2" type="ORF">T3M13.25</name>
</gene>
<evidence type="ECO:0000313" key="3">
    <source>
        <dbReference type="Proteomes" id="UP000006548"/>
    </source>
</evidence>
<evidence type="ECO:0000313" key="1">
    <source>
        <dbReference type="Araport" id="AT1G33860"/>
    </source>
</evidence>
<dbReference type="GeneID" id="840283"/>
<dbReference type="Araport" id="AT1G33860"/>
<sequence>MDSPRPFGWQYLQLRTKYRDFPMGIDSTRLGWMAVLRWKAWIRLGCPGCELGVSVAHGHRYLAAMNWNKKELANCNEDVLGNHLLMGVWLFDDRLRVMNEMFSLPNNPVMNCDETNHIEQSRPQLDVNSGVTTMMMMAEIEMRDKEVIVMKKT</sequence>
<dbReference type="EMBL" id="CP002684">
    <property type="protein sequence ID" value="AEE31633.1"/>
    <property type="molecule type" value="Genomic_DNA"/>
</dbReference>